<dbReference type="InterPro" id="IPR002181">
    <property type="entry name" value="Fibrinogen_a/b/g_C_dom"/>
</dbReference>
<dbReference type="InterPro" id="IPR050373">
    <property type="entry name" value="Fibrinogen_C-term_domain"/>
</dbReference>
<feature type="compositionally biased region" description="Polar residues" evidence="1">
    <location>
        <begin position="127"/>
        <end position="140"/>
    </location>
</feature>
<dbReference type="InterPro" id="IPR014716">
    <property type="entry name" value="Fibrinogen_a/b/g_C_1"/>
</dbReference>
<feature type="signal peptide" evidence="2">
    <location>
        <begin position="1"/>
        <end position="27"/>
    </location>
</feature>
<sequence>MDITFKSLRMKFHLFVVMVVCTELIEGMGFCKFQKKFPNALTTTGSVNDTSQMITSQLVTTISTAMEKTTAQIATSQSGTSQLVTTIPTANKETTTQKTGLYPTSKQQSPIHPTTTEIKTTESVTEQSTSKPTTEGQQHSRTYTDCYDVYTNNGSTIHGIYQIKPINWPGSPFQVLCNMSEGGGWTVFQRRMDGTVNFYRNWENYTQGFGNLSGEFWLGNEKLCYLTNQRNYTLRVDFVDKDHKFYSLEYDLFCLGDESDKYRLKNLGHFEGSQGISFDYMRIHENQPFRTKDSNDGNNCFESKKGAWWYADNCGTANLNGDYSGDRTKSIYVRDSDNEQFKSNIRYTDMKVRPV</sequence>
<evidence type="ECO:0000313" key="5">
    <source>
        <dbReference type="Proteomes" id="UP001152320"/>
    </source>
</evidence>
<dbReference type="SUPFAM" id="SSF56496">
    <property type="entry name" value="Fibrinogen C-terminal domain-like"/>
    <property type="match status" value="1"/>
</dbReference>
<dbReference type="EMBL" id="JAIZAY010000008">
    <property type="protein sequence ID" value="KAJ8037240.1"/>
    <property type="molecule type" value="Genomic_DNA"/>
</dbReference>
<feature type="compositionally biased region" description="Polar residues" evidence="1">
    <location>
        <begin position="87"/>
        <end position="113"/>
    </location>
</feature>
<keyword evidence="2" id="KW-0732">Signal</keyword>
<dbReference type="AlphaFoldDB" id="A0A9Q1C2H6"/>
<dbReference type="CDD" id="cd00087">
    <property type="entry name" value="FReD"/>
    <property type="match status" value="1"/>
</dbReference>
<gene>
    <name evidence="4" type="ORF">HOLleu_18010</name>
</gene>
<feature type="region of interest" description="Disordered" evidence="1">
    <location>
        <begin position="87"/>
        <end position="140"/>
    </location>
</feature>
<reference evidence="4" key="1">
    <citation type="submission" date="2021-10" db="EMBL/GenBank/DDBJ databases">
        <title>Tropical sea cucumber genome reveals ecological adaptation and Cuvierian tubules defense mechanism.</title>
        <authorList>
            <person name="Chen T."/>
        </authorList>
    </citation>
    <scope>NUCLEOTIDE SEQUENCE</scope>
    <source>
        <strain evidence="4">Nanhai2018</strain>
        <tissue evidence="4">Muscle</tissue>
    </source>
</reference>
<feature type="compositionally biased region" description="Low complexity" evidence="1">
    <location>
        <begin position="114"/>
        <end position="126"/>
    </location>
</feature>
<proteinExistence type="predicted"/>
<feature type="domain" description="Fibrinogen C-terminal" evidence="3">
    <location>
        <begin position="137"/>
        <end position="355"/>
    </location>
</feature>
<dbReference type="SMART" id="SM00186">
    <property type="entry name" value="FBG"/>
    <property type="match status" value="1"/>
</dbReference>
<dbReference type="Pfam" id="PF00147">
    <property type="entry name" value="Fibrinogen_C"/>
    <property type="match status" value="1"/>
</dbReference>
<organism evidence="4 5">
    <name type="scientific">Holothuria leucospilota</name>
    <name type="common">Black long sea cucumber</name>
    <name type="synonym">Mertensiothuria leucospilota</name>
    <dbReference type="NCBI Taxonomy" id="206669"/>
    <lineage>
        <taxon>Eukaryota</taxon>
        <taxon>Metazoa</taxon>
        <taxon>Echinodermata</taxon>
        <taxon>Eleutherozoa</taxon>
        <taxon>Echinozoa</taxon>
        <taxon>Holothuroidea</taxon>
        <taxon>Aspidochirotacea</taxon>
        <taxon>Aspidochirotida</taxon>
        <taxon>Holothuriidae</taxon>
        <taxon>Holothuria</taxon>
    </lineage>
</organism>
<evidence type="ECO:0000256" key="2">
    <source>
        <dbReference type="SAM" id="SignalP"/>
    </source>
</evidence>
<dbReference type="PROSITE" id="PS51406">
    <property type="entry name" value="FIBRINOGEN_C_2"/>
    <property type="match status" value="1"/>
</dbReference>
<dbReference type="Proteomes" id="UP001152320">
    <property type="component" value="Chromosome 8"/>
</dbReference>
<dbReference type="PANTHER" id="PTHR19143:SF327">
    <property type="entry name" value="FI21813P1-RELATED"/>
    <property type="match status" value="1"/>
</dbReference>
<protein>
    <submittedName>
        <fullName evidence="4">Fibrinogen C domain-containing protein 1-B</fullName>
    </submittedName>
</protein>
<dbReference type="InterPro" id="IPR036056">
    <property type="entry name" value="Fibrinogen-like_C"/>
</dbReference>
<feature type="chain" id="PRO_5040153942" evidence="2">
    <location>
        <begin position="28"/>
        <end position="355"/>
    </location>
</feature>
<evidence type="ECO:0000259" key="3">
    <source>
        <dbReference type="PROSITE" id="PS51406"/>
    </source>
</evidence>
<dbReference type="NCBIfam" id="NF040941">
    <property type="entry name" value="GGGWT_bact"/>
    <property type="match status" value="1"/>
</dbReference>
<dbReference type="GO" id="GO:0005615">
    <property type="term" value="C:extracellular space"/>
    <property type="evidence" value="ECO:0007669"/>
    <property type="project" value="TreeGrafter"/>
</dbReference>
<evidence type="ECO:0000313" key="4">
    <source>
        <dbReference type="EMBL" id="KAJ8037240.1"/>
    </source>
</evidence>
<dbReference type="Gene3D" id="3.90.215.10">
    <property type="entry name" value="Gamma Fibrinogen, chain A, domain 1"/>
    <property type="match status" value="1"/>
</dbReference>
<dbReference type="PANTHER" id="PTHR19143">
    <property type="entry name" value="FIBRINOGEN/TENASCIN/ANGIOPOEITIN"/>
    <property type="match status" value="1"/>
</dbReference>
<comment type="caution">
    <text evidence="4">The sequence shown here is derived from an EMBL/GenBank/DDBJ whole genome shotgun (WGS) entry which is preliminary data.</text>
</comment>
<accession>A0A9Q1C2H6</accession>
<keyword evidence="5" id="KW-1185">Reference proteome</keyword>
<name>A0A9Q1C2H6_HOLLE</name>
<evidence type="ECO:0000256" key="1">
    <source>
        <dbReference type="SAM" id="MobiDB-lite"/>
    </source>
</evidence>